<dbReference type="InterPro" id="IPR003313">
    <property type="entry name" value="AraC-bd"/>
</dbReference>
<proteinExistence type="predicted"/>
<evidence type="ECO:0000256" key="3">
    <source>
        <dbReference type="ARBA" id="ARBA00023163"/>
    </source>
</evidence>
<evidence type="ECO:0000313" key="5">
    <source>
        <dbReference type="EMBL" id="MFD1314684.1"/>
    </source>
</evidence>
<dbReference type="InterPro" id="IPR018060">
    <property type="entry name" value="HTH_AraC"/>
</dbReference>
<dbReference type="PANTHER" id="PTHR43280">
    <property type="entry name" value="ARAC-FAMILY TRANSCRIPTIONAL REGULATOR"/>
    <property type="match status" value="1"/>
</dbReference>
<gene>
    <name evidence="5" type="ORF">ACFQ39_03575</name>
</gene>
<dbReference type="SUPFAM" id="SSF51182">
    <property type="entry name" value="RmlC-like cupins"/>
    <property type="match status" value="1"/>
</dbReference>
<organism evidence="5 6">
    <name type="scientific">Namhaeicola litoreus</name>
    <dbReference type="NCBI Taxonomy" id="1052145"/>
    <lineage>
        <taxon>Bacteria</taxon>
        <taxon>Pseudomonadati</taxon>
        <taxon>Bacteroidota</taxon>
        <taxon>Flavobacteriia</taxon>
        <taxon>Flavobacteriales</taxon>
        <taxon>Flavobacteriaceae</taxon>
        <taxon>Namhaeicola</taxon>
    </lineage>
</organism>
<keyword evidence="6" id="KW-1185">Reference proteome</keyword>
<dbReference type="Proteomes" id="UP001597201">
    <property type="component" value="Unassembled WGS sequence"/>
</dbReference>
<dbReference type="SMART" id="SM00342">
    <property type="entry name" value="HTH_ARAC"/>
    <property type="match status" value="1"/>
</dbReference>
<dbReference type="InterPro" id="IPR009057">
    <property type="entry name" value="Homeodomain-like_sf"/>
</dbReference>
<accession>A0ABW3XYL8</accession>
<dbReference type="EMBL" id="JBHTMY010000002">
    <property type="protein sequence ID" value="MFD1314684.1"/>
    <property type="molecule type" value="Genomic_DNA"/>
</dbReference>
<keyword evidence="1" id="KW-0805">Transcription regulation</keyword>
<dbReference type="PROSITE" id="PS01124">
    <property type="entry name" value="HTH_ARAC_FAMILY_2"/>
    <property type="match status" value="1"/>
</dbReference>
<dbReference type="SUPFAM" id="SSF46689">
    <property type="entry name" value="Homeodomain-like"/>
    <property type="match status" value="2"/>
</dbReference>
<comment type="caution">
    <text evidence="5">The sequence shown here is derived from an EMBL/GenBank/DDBJ whole genome shotgun (WGS) entry which is preliminary data.</text>
</comment>
<dbReference type="RefSeq" id="WP_377176529.1">
    <property type="nucleotide sequence ID" value="NZ_JBHTMY010000002.1"/>
</dbReference>
<sequence>MKVLPFKIVKSEQHSILYQKDCDDAFYDALHNHKEIQLSLILKGEGTFVIGDCVGDFKPNDIFIIGEYLPHVFKSDKIQGEKSEMISLFFTEQTFGESFFRIPELAKLNSLLIKAQQGIKTSYYPKNLRDKFILHHTLEPLSQFINFIEILSILSTHKGEKLSSPTVSKKYSDEDGSRMRDIFQFTLNNFNGQIQLDEVADLANMTIQGFCRYFKKRTNKTYFNFLIDIRVGHACKLLSKDELDIAEVAYLSGFNNITHFNRKFKEKKKMTPTAYRKNLRSEKVLQ</sequence>
<keyword evidence="3" id="KW-0804">Transcription</keyword>
<dbReference type="Pfam" id="PF02311">
    <property type="entry name" value="AraC_binding"/>
    <property type="match status" value="1"/>
</dbReference>
<reference evidence="6" key="1">
    <citation type="journal article" date="2019" name="Int. J. Syst. Evol. Microbiol.">
        <title>The Global Catalogue of Microorganisms (GCM) 10K type strain sequencing project: providing services to taxonomists for standard genome sequencing and annotation.</title>
        <authorList>
            <consortium name="The Broad Institute Genomics Platform"/>
            <consortium name="The Broad Institute Genome Sequencing Center for Infectious Disease"/>
            <person name="Wu L."/>
            <person name="Ma J."/>
        </authorList>
    </citation>
    <scope>NUCLEOTIDE SEQUENCE [LARGE SCALE GENOMIC DNA]</scope>
    <source>
        <strain evidence="6">CCUG 61485</strain>
    </source>
</reference>
<dbReference type="PANTHER" id="PTHR43280:SF27">
    <property type="entry name" value="TRANSCRIPTIONAL REGULATOR MTLR"/>
    <property type="match status" value="1"/>
</dbReference>
<dbReference type="PROSITE" id="PS00041">
    <property type="entry name" value="HTH_ARAC_FAMILY_1"/>
    <property type="match status" value="1"/>
</dbReference>
<name>A0ABW3XYL8_9FLAO</name>
<feature type="domain" description="HTH araC/xylS-type" evidence="4">
    <location>
        <begin position="180"/>
        <end position="278"/>
    </location>
</feature>
<evidence type="ECO:0000313" key="6">
    <source>
        <dbReference type="Proteomes" id="UP001597201"/>
    </source>
</evidence>
<dbReference type="Gene3D" id="2.60.120.10">
    <property type="entry name" value="Jelly Rolls"/>
    <property type="match status" value="1"/>
</dbReference>
<evidence type="ECO:0000256" key="2">
    <source>
        <dbReference type="ARBA" id="ARBA00023125"/>
    </source>
</evidence>
<protein>
    <submittedName>
        <fullName evidence="5">AraC family transcriptional regulator</fullName>
    </submittedName>
</protein>
<evidence type="ECO:0000259" key="4">
    <source>
        <dbReference type="PROSITE" id="PS01124"/>
    </source>
</evidence>
<dbReference type="Gene3D" id="1.10.10.60">
    <property type="entry name" value="Homeodomain-like"/>
    <property type="match status" value="2"/>
</dbReference>
<keyword evidence="2" id="KW-0238">DNA-binding</keyword>
<dbReference type="Pfam" id="PF12833">
    <property type="entry name" value="HTH_18"/>
    <property type="match status" value="1"/>
</dbReference>
<dbReference type="InterPro" id="IPR018062">
    <property type="entry name" value="HTH_AraC-typ_CS"/>
</dbReference>
<dbReference type="InterPro" id="IPR014710">
    <property type="entry name" value="RmlC-like_jellyroll"/>
</dbReference>
<evidence type="ECO:0000256" key="1">
    <source>
        <dbReference type="ARBA" id="ARBA00023015"/>
    </source>
</evidence>
<dbReference type="InterPro" id="IPR011051">
    <property type="entry name" value="RmlC_Cupin_sf"/>
</dbReference>